<dbReference type="OrthoDB" id="5508028at2"/>
<gene>
    <name evidence="1" type="ORF">CLV62_10372</name>
</gene>
<evidence type="ECO:0008006" key="3">
    <source>
        <dbReference type="Google" id="ProtNLM"/>
    </source>
</evidence>
<sequence>MIQFKLIKDGSSVRKHDVEVLKATICSLTEDEDSYIILEPKNPIENSIYIQAIKQNNEYYAEIRFVFGSDNNFKHYSRTYTTQNEIINLFSQYYAEGKVPNVSEWNDDTAINEEETDAKMMKLYKQSGGTTRYFEIWINEDNTITIHKGILGEVGETETIETRKNDLPSNITLAKYVSEQKQIGYEEHEDLTEFIVQYSYDKDANQTELTEKRDYLESLFNNCLGWTGNGHCDGGDIGSGTMNIFCYVVDKNIAVHTILEVLEEEDLMDNLKIAYADESTEEYIGLYPPLTDFML</sequence>
<evidence type="ECO:0000313" key="2">
    <source>
        <dbReference type="Proteomes" id="UP000247973"/>
    </source>
</evidence>
<name>A0A2V3PRS7_9BACT</name>
<protein>
    <recommendedName>
        <fullName evidence="3">WGR domain-containing protein</fullName>
    </recommendedName>
</protein>
<dbReference type="RefSeq" id="WP_110309556.1">
    <property type="nucleotide sequence ID" value="NZ_QICL01000003.1"/>
</dbReference>
<organism evidence="1 2">
    <name type="scientific">Dysgonomonas alginatilytica</name>
    <dbReference type="NCBI Taxonomy" id="1605892"/>
    <lineage>
        <taxon>Bacteria</taxon>
        <taxon>Pseudomonadati</taxon>
        <taxon>Bacteroidota</taxon>
        <taxon>Bacteroidia</taxon>
        <taxon>Bacteroidales</taxon>
        <taxon>Dysgonomonadaceae</taxon>
        <taxon>Dysgonomonas</taxon>
    </lineage>
</organism>
<evidence type="ECO:0000313" key="1">
    <source>
        <dbReference type="EMBL" id="PXV67399.1"/>
    </source>
</evidence>
<reference evidence="1 2" key="1">
    <citation type="submission" date="2018-03" db="EMBL/GenBank/DDBJ databases">
        <title>Genomic Encyclopedia of Archaeal and Bacterial Type Strains, Phase II (KMG-II): from individual species to whole genera.</title>
        <authorList>
            <person name="Goeker M."/>
        </authorList>
    </citation>
    <scope>NUCLEOTIDE SEQUENCE [LARGE SCALE GENOMIC DNA]</scope>
    <source>
        <strain evidence="1 2">DSM 100214</strain>
    </source>
</reference>
<dbReference type="Proteomes" id="UP000247973">
    <property type="component" value="Unassembled WGS sequence"/>
</dbReference>
<dbReference type="EMBL" id="QICL01000003">
    <property type="protein sequence ID" value="PXV67399.1"/>
    <property type="molecule type" value="Genomic_DNA"/>
</dbReference>
<proteinExistence type="predicted"/>
<comment type="caution">
    <text evidence="1">The sequence shown here is derived from an EMBL/GenBank/DDBJ whole genome shotgun (WGS) entry which is preliminary data.</text>
</comment>
<keyword evidence="2" id="KW-1185">Reference proteome</keyword>
<accession>A0A2V3PRS7</accession>
<dbReference type="AlphaFoldDB" id="A0A2V3PRS7"/>